<keyword evidence="8" id="KW-1185">Reference proteome</keyword>
<dbReference type="Proteomes" id="UP000475385">
    <property type="component" value="Unassembled WGS sequence"/>
</dbReference>
<dbReference type="InterPro" id="IPR050950">
    <property type="entry name" value="HTH-type_LysR_regulators"/>
</dbReference>
<proteinExistence type="inferred from homology"/>
<dbReference type="PRINTS" id="PR00039">
    <property type="entry name" value="HTHLYSR"/>
</dbReference>
<organism evidence="7 8">
    <name type="scientific">Falsiroseomonas algicola</name>
    <dbReference type="NCBI Taxonomy" id="2716930"/>
    <lineage>
        <taxon>Bacteria</taxon>
        <taxon>Pseudomonadati</taxon>
        <taxon>Pseudomonadota</taxon>
        <taxon>Alphaproteobacteria</taxon>
        <taxon>Acetobacterales</taxon>
        <taxon>Roseomonadaceae</taxon>
        <taxon>Falsiroseomonas</taxon>
    </lineage>
</organism>
<dbReference type="Pfam" id="PF03466">
    <property type="entry name" value="LysR_substrate"/>
    <property type="match status" value="1"/>
</dbReference>
<keyword evidence="4" id="KW-0804">Transcription</keyword>
<evidence type="ECO:0000259" key="6">
    <source>
        <dbReference type="PROSITE" id="PS50931"/>
    </source>
</evidence>
<dbReference type="RefSeq" id="WP_164695746.1">
    <property type="nucleotide sequence ID" value="NZ_JAAIKB010000007.1"/>
</dbReference>
<dbReference type="SUPFAM" id="SSF46785">
    <property type="entry name" value="Winged helix' DNA-binding domain"/>
    <property type="match status" value="1"/>
</dbReference>
<comment type="similarity">
    <text evidence="1">Belongs to the LysR transcriptional regulatory family.</text>
</comment>
<feature type="region of interest" description="Disordered" evidence="5">
    <location>
        <begin position="323"/>
        <end position="342"/>
    </location>
</feature>
<dbReference type="GO" id="GO:0003677">
    <property type="term" value="F:DNA binding"/>
    <property type="evidence" value="ECO:0007669"/>
    <property type="project" value="UniProtKB-KW"/>
</dbReference>
<evidence type="ECO:0000256" key="3">
    <source>
        <dbReference type="ARBA" id="ARBA00023125"/>
    </source>
</evidence>
<name>A0A6M1LN94_9PROT</name>
<sequence>MSVNLKLLNAFLLIAEHGSFRRAAELSGRSQSALSLQVRELEGQLGASLFHRTTRSVSLTREGQALLPHARRAIAEMEAGLRQVRAAAGMQGGMISLGCPPHIAERALPALLARFHAAHPGVALRIREMPQAEVLEGIRRQELDFGIGPRPANAPSLTFLPLMEEEILALAPAGTAGRDGSITLAALGSLPVIITSGTNSMRAMVEEAAASIGVSFQLRCEVQTPETAIALAAEGLGVAIVPQLALAGRRVPGLAALRITDPPLLREVGIVQLRGHRLSPSAAAFQALLRASFPSMPMMGATTPLEPGDCAKTISSEPARSVALAGSKPAGRRHGKRVSASD</sequence>
<accession>A0A6M1LN94</accession>
<comment type="caution">
    <text evidence="7">The sequence shown here is derived from an EMBL/GenBank/DDBJ whole genome shotgun (WGS) entry which is preliminary data.</text>
</comment>
<evidence type="ECO:0000256" key="2">
    <source>
        <dbReference type="ARBA" id="ARBA00023015"/>
    </source>
</evidence>
<keyword evidence="2" id="KW-0805">Transcription regulation</keyword>
<evidence type="ECO:0000313" key="8">
    <source>
        <dbReference type="Proteomes" id="UP000475385"/>
    </source>
</evidence>
<dbReference type="Gene3D" id="3.40.190.290">
    <property type="match status" value="1"/>
</dbReference>
<reference evidence="7 8" key="1">
    <citation type="submission" date="2020-02" db="EMBL/GenBank/DDBJ databases">
        <authorList>
            <person name="Kim H.M."/>
            <person name="Jeon C.O."/>
        </authorList>
    </citation>
    <scope>NUCLEOTIDE SEQUENCE [LARGE SCALE GENOMIC DNA]</scope>
    <source>
        <strain evidence="7 8">PeD5</strain>
    </source>
</reference>
<gene>
    <name evidence="7" type="ORF">G3576_17560</name>
</gene>
<dbReference type="InterPro" id="IPR036388">
    <property type="entry name" value="WH-like_DNA-bd_sf"/>
</dbReference>
<dbReference type="InterPro" id="IPR036390">
    <property type="entry name" value="WH_DNA-bd_sf"/>
</dbReference>
<dbReference type="Pfam" id="PF00126">
    <property type="entry name" value="HTH_1"/>
    <property type="match status" value="1"/>
</dbReference>
<evidence type="ECO:0000313" key="7">
    <source>
        <dbReference type="EMBL" id="NGM21835.1"/>
    </source>
</evidence>
<protein>
    <submittedName>
        <fullName evidence="7">LysR family transcriptional regulator</fullName>
    </submittedName>
</protein>
<dbReference type="GO" id="GO:0005829">
    <property type="term" value="C:cytosol"/>
    <property type="evidence" value="ECO:0007669"/>
    <property type="project" value="TreeGrafter"/>
</dbReference>
<evidence type="ECO:0000256" key="1">
    <source>
        <dbReference type="ARBA" id="ARBA00009437"/>
    </source>
</evidence>
<dbReference type="EMBL" id="JAAIKB010000007">
    <property type="protein sequence ID" value="NGM21835.1"/>
    <property type="molecule type" value="Genomic_DNA"/>
</dbReference>
<evidence type="ECO:0000256" key="4">
    <source>
        <dbReference type="ARBA" id="ARBA00023163"/>
    </source>
</evidence>
<evidence type="ECO:0000256" key="5">
    <source>
        <dbReference type="SAM" id="MobiDB-lite"/>
    </source>
</evidence>
<dbReference type="CDD" id="cd08440">
    <property type="entry name" value="PBP2_LTTR_like_4"/>
    <property type="match status" value="1"/>
</dbReference>
<dbReference type="PANTHER" id="PTHR30419">
    <property type="entry name" value="HTH-TYPE TRANSCRIPTIONAL REGULATOR YBHD"/>
    <property type="match status" value="1"/>
</dbReference>
<feature type="compositionally biased region" description="Basic residues" evidence="5">
    <location>
        <begin position="330"/>
        <end position="342"/>
    </location>
</feature>
<dbReference type="PANTHER" id="PTHR30419:SF8">
    <property type="entry name" value="NITROGEN ASSIMILATION TRANSCRIPTIONAL ACTIVATOR-RELATED"/>
    <property type="match status" value="1"/>
</dbReference>
<dbReference type="InterPro" id="IPR000847">
    <property type="entry name" value="LysR_HTH_N"/>
</dbReference>
<dbReference type="Gene3D" id="1.10.10.10">
    <property type="entry name" value="Winged helix-like DNA-binding domain superfamily/Winged helix DNA-binding domain"/>
    <property type="match status" value="1"/>
</dbReference>
<dbReference type="PROSITE" id="PS50931">
    <property type="entry name" value="HTH_LYSR"/>
    <property type="match status" value="1"/>
</dbReference>
<keyword evidence="3" id="KW-0238">DNA-binding</keyword>
<dbReference type="AlphaFoldDB" id="A0A6M1LN94"/>
<feature type="domain" description="HTH lysR-type" evidence="6">
    <location>
        <begin position="3"/>
        <end position="60"/>
    </location>
</feature>
<dbReference type="InterPro" id="IPR005119">
    <property type="entry name" value="LysR_subst-bd"/>
</dbReference>
<dbReference type="FunFam" id="1.10.10.10:FF:000001">
    <property type="entry name" value="LysR family transcriptional regulator"/>
    <property type="match status" value="1"/>
</dbReference>
<dbReference type="GO" id="GO:0003700">
    <property type="term" value="F:DNA-binding transcription factor activity"/>
    <property type="evidence" value="ECO:0007669"/>
    <property type="project" value="InterPro"/>
</dbReference>
<reference evidence="7 8" key="2">
    <citation type="submission" date="2020-03" db="EMBL/GenBank/DDBJ databases">
        <title>Roseomonas stagni sp. nov., isolated from pond water in Japan.</title>
        <authorList>
            <person name="Furuhata K."/>
            <person name="Miyamoto H."/>
            <person name="Goto K."/>
        </authorList>
    </citation>
    <scope>NUCLEOTIDE SEQUENCE [LARGE SCALE GENOMIC DNA]</scope>
    <source>
        <strain evidence="7 8">PeD5</strain>
    </source>
</reference>
<dbReference type="SUPFAM" id="SSF53850">
    <property type="entry name" value="Periplasmic binding protein-like II"/>
    <property type="match status" value="1"/>
</dbReference>